<feature type="domain" description="HD" evidence="1">
    <location>
        <begin position="36"/>
        <end position="127"/>
    </location>
</feature>
<name>A0A5K1IK43_9ACTN</name>
<proteinExistence type="predicted"/>
<accession>A0A5K1IK43</accession>
<organism evidence="2 3">
    <name type="scientific">Collinsella aerofaciens</name>
    <dbReference type="NCBI Taxonomy" id="74426"/>
    <lineage>
        <taxon>Bacteria</taxon>
        <taxon>Bacillati</taxon>
        <taxon>Actinomycetota</taxon>
        <taxon>Coriobacteriia</taxon>
        <taxon>Coriobacteriales</taxon>
        <taxon>Coriobacteriaceae</taxon>
        <taxon>Collinsella</taxon>
    </lineage>
</organism>
<evidence type="ECO:0000313" key="3">
    <source>
        <dbReference type="Proteomes" id="UP000361836"/>
    </source>
</evidence>
<protein>
    <submittedName>
        <fullName evidence="2">HD domain protein</fullName>
    </submittedName>
</protein>
<keyword evidence="3" id="KW-1185">Reference proteome</keyword>
<gene>
    <name evidence="2" type="ORF">KCJAJFAP_01558</name>
</gene>
<evidence type="ECO:0000313" key="2">
    <source>
        <dbReference type="EMBL" id="VWL87158.1"/>
    </source>
</evidence>
<dbReference type="AlphaFoldDB" id="A0A5K1IK43"/>
<dbReference type="EMBL" id="CABWIE010000002">
    <property type="protein sequence ID" value="VWL87158.1"/>
    <property type="molecule type" value="Genomic_DNA"/>
</dbReference>
<dbReference type="InterPro" id="IPR003607">
    <property type="entry name" value="HD/PDEase_dom"/>
</dbReference>
<dbReference type="InterPro" id="IPR006674">
    <property type="entry name" value="HD_domain"/>
</dbReference>
<reference evidence="2 3" key="1">
    <citation type="submission" date="2019-10" db="EMBL/GenBank/DDBJ databases">
        <authorList>
            <person name="Wolf R A."/>
        </authorList>
    </citation>
    <scope>NUCLEOTIDE SEQUENCE [LARGE SCALE GENOMIC DNA]</scope>
    <source>
        <strain evidence="2">Collinsella_aerofaciens_MC2</strain>
    </source>
</reference>
<dbReference type="Proteomes" id="UP000361836">
    <property type="component" value="Unassembled WGS sequence"/>
</dbReference>
<dbReference type="SUPFAM" id="SSF109604">
    <property type="entry name" value="HD-domain/PDEase-like"/>
    <property type="match status" value="1"/>
</dbReference>
<dbReference type="Pfam" id="PF01966">
    <property type="entry name" value="HD"/>
    <property type="match status" value="1"/>
</dbReference>
<dbReference type="Gene3D" id="1.10.3210.10">
    <property type="entry name" value="Hypothetical protein af1432"/>
    <property type="match status" value="1"/>
</dbReference>
<dbReference type="RefSeq" id="WP_222837934.1">
    <property type="nucleotide sequence ID" value="NZ_CAAKNU010000023.1"/>
</dbReference>
<sequence length="180" mass="20059">MQDDKDRLTQLTSEQNMLLNRLMLKMVKFDAGDPKRIQHFVKVASLARTIGEAESLPARELFTLTAAAIVHDIGIHPAIEKYGSSAGKLQEQEGPAPARAMLRDLGFDVQTVERVAFLVGHHHTYDAIDGVDYRILVEADFLVNLYEDGCSRDAMLAARERVFQTRTGITLLNAMFGLES</sequence>
<evidence type="ECO:0000259" key="1">
    <source>
        <dbReference type="Pfam" id="PF01966"/>
    </source>
</evidence>
<dbReference type="CDD" id="cd00077">
    <property type="entry name" value="HDc"/>
    <property type="match status" value="1"/>
</dbReference>